<dbReference type="PRINTS" id="PR00747">
    <property type="entry name" value="GLYHDRLASE47"/>
</dbReference>
<organism evidence="10 11">
    <name type="scientific">Hymenoscyphus fraxineus</name>
    <dbReference type="NCBI Taxonomy" id="746836"/>
    <lineage>
        <taxon>Eukaryota</taxon>
        <taxon>Fungi</taxon>
        <taxon>Dikarya</taxon>
        <taxon>Ascomycota</taxon>
        <taxon>Pezizomycotina</taxon>
        <taxon>Leotiomycetes</taxon>
        <taxon>Helotiales</taxon>
        <taxon>Helotiaceae</taxon>
        <taxon>Hymenoscyphus</taxon>
    </lineage>
</organism>
<dbReference type="GO" id="GO:0036503">
    <property type="term" value="P:ERAD pathway"/>
    <property type="evidence" value="ECO:0007669"/>
    <property type="project" value="UniProtKB-ARBA"/>
</dbReference>
<evidence type="ECO:0000313" key="11">
    <source>
        <dbReference type="Proteomes" id="UP000696280"/>
    </source>
</evidence>
<evidence type="ECO:0000256" key="5">
    <source>
        <dbReference type="ARBA" id="ARBA00023157"/>
    </source>
</evidence>
<dbReference type="Pfam" id="PF01532">
    <property type="entry name" value="Glyco_hydro_47"/>
    <property type="match status" value="1"/>
</dbReference>
<comment type="similarity">
    <text evidence="3 8">Belongs to the glycosyl hydrolase 47 family.</text>
</comment>
<dbReference type="GO" id="GO:0005509">
    <property type="term" value="F:calcium ion binding"/>
    <property type="evidence" value="ECO:0007669"/>
    <property type="project" value="InterPro"/>
</dbReference>
<keyword evidence="9" id="KW-1133">Transmembrane helix</keyword>
<name>A0A9N9L6K5_9HELO</name>
<dbReference type="InterPro" id="IPR036026">
    <property type="entry name" value="Seven-hairpin_glycosidases"/>
</dbReference>
<evidence type="ECO:0000313" key="10">
    <source>
        <dbReference type="EMBL" id="CAG8959476.1"/>
    </source>
</evidence>
<feature type="active site" description="Proton donor" evidence="6">
    <location>
        <position position="165"/>
    </location>
</feature>
<keyword evidence="9" id="KW-0472">Membrane</keyword>
<reference evidence="10" key="1">
    <citation type="submission" date="2021-07" db="EMBL/GenBank/DDBJ databases">
        <authorList>
            <person name="Durling M."/>
        </authorList>
    </citation>
    <scope>NUCLEOTIDE SEQUENCE</scope>
</reference>
<dbReference type="PANTHER" id="PTHR11742:SF103">
    <property type="entry name" value="ENDOPLASMIC RETICULUM MANNOSIDASE MNL2-RELATED"/>
    <property type="match status" value="1"/>
</dbReference>
<feature type="transmembrane region" description="Helical" evidence="9">
    <location>
        <begin position="21"/>
        <end position="38"/>
    </location>
</feature>
<dbReference type="GO" id="GO:0004571">
    <property type="term" value="F:mannosyl-oligosaccharide 1,2-alpha-mannosidase activity"/>
    <property type="evidence" value="ECO:0007669"/>
    <property type="project" value="InterPro"/>
</dbReference>
<dbReference type="GO" id="GO:0005975">
    <property type="term" value="P:carbohydrate metabolic process"/>
    <property type="evidence" value="ECO:0007669"/>
    <property type="project" value="InterPro"/>
</dbReference>
<comment type="cofactor">
    <cofactor evidence="1">
        <name>Ca(2+)</name>
        <dbReference type="ChEBI" id="CHEBI:29108"/>
    </cofactor>
</comment>
<comment type="pathway">
    <text evidence="2">Protein modification; protein glycosylation.</text>
</comment>
<evidence type="ECO:0000256" key="8">
    <source>
        <dbReference type="RuleBase" id="RU361193"/>
    </source>
</evidence>
<keyword evidence="9" id="KW-0812">Transmembrane</keyword>
<dbReference type="GO" id="GO:0005783">
    <property type="term" value="C:endoplasmic reticulum"/>
    <property type="evidence" value="ECO:0007669"/>
    <property type="project" value="TreeGrafter"/>
</dbReference>
<evidence type="ECO:0000256" key="3">
    <source>
        <dbReference type="ARBA" id="ARBA00007658"/>
    </source>
</evidence>
<sequence length="554" mass="62864">MLRRFPFLRRLPMTSRSSRQLRYVLFVAVLFFLIEYLPQRRGVTRDLTKLEQEVASRNGPFFHIQFPFEKEQSDAKNIRLGRQQKVKEAFLHAWKGYKDHAWLHDELLPISGGKKDPYVGWAATLVDGLDALLILGLHDEFDHALKALDSIDFTKPNSERVPIFETTIRYLGGLLGAYDVSGGKYPKLLEKADELGEFLFRAFATPNGIPVPYYWWNDTDKALEGEDGVLVAQIGSLSLEFTRLAQLTGKRKYFDGVSKVMSYLDKAQNKTQIPGLWPSQVDTREPSFGGNAFTLGAWADSLYEYLPKQHILLGGESDQYLRMYRVAMRSADKYHFFRAQTPGNQDLLFIGDAQKFDGEPAVLPSVQHLGCFVGGMVGLGAKINRSPEELEKAIRLTNSCVWAYQNTATGVMPEIFSVEKCPVPAAGSCDWTDEKATEPGHSYGFKTISDHSYQLRPEAIESVFVMYRLTGDPAWQEKGWDMFQAIMKHTTTPTANAGLQDVTQKKPEQVDQMESFWLAETLKYFFLLYSEPDVVSLDDFVLSQYRGTPFPAKR</sequence>
<dbReference type="EMBL" id="CAJVRL010000092">
    <property type="protein sequence ID" value="CAG8959476.1"/>
    <property type="molecule type" value="Genomic_DNA"/>
</dbReference>
<evidence type="ECO:0000256" key="2">
    <source>
        <dbReference type="ARBA" id="ARBA00004922"/>
    </source>
</evidence>
<dbReference type="InterPro" id="IPR050749">
    <property type="entry name" value="Glycosyl_Hydrolase_47"/>
</dbReference>
<comment type="caution">
    <text evidence="10">The sequence shown here is derived from an EMBL/GenBank/DDBJ whole genome shotgun (WGS) entry which is preliminary data.</text>
</comment>
<dbReference type="InterPro" id="IPR012341">
    <property type="entry name" value="6hp_glycosidase-like_sf"/>
</dbReference>
<evidence type="ECO:0000256" key="7">
    <source>
        <dbReference type="PIRSR" id="PIRSR601382-3"/>
    </source>
</evidence>
<feature type="disulfide bond" evidence="7">
    <location>
        <begin position="371"/>
        <end position="400"/>
    </location>
</feature>
<feature type="active site" description="Proton donor" evidence="6">
    <location>
        <position position="414"/>
    </location>
</feature>
<keyword evidence="8" id="KW-0326">Glycosidase</keyword>
<accession>A0A9N9L6K5</accession>
<gene>
    <name evidence="10" type="ORF">HYFRA_00001374</name>
</gene>
<dbReference type="OrthoDB" id="8118055at2759"/>
<protein>
    <recommendedName>
        <fullName evidence="8">alpha-1,2-Mannosidase</fullName>
        <ecNumber evidence="8">3.2.1.-</ecNumber>
    </recommendedName>
</protein>
<dbReference type="GO" id="GO:0016020">
    <property type="term" value="C:membrane"/>
    <property type="evidence" value="ECO:0007669"/>
    <property type="project" value="InterPro"/>
</dbReference>
<dbReference type="Proteomes" id="UP000696280">
    <property type="component" value="Unassembled WGS sequence"/>
</dbReference>
<evidence type="ECO:0000256" key="6">
    <source>
        <dbReference type="PIRSR" id="PIRSR601382-1"/>
    </source>
</evidence>
<dbReference type="SUPFAM" id="SSF48225">
    <property type="entry name" value="Seven-hairpin glycosidases"/>
    <property type="match status" value="1"/>
</dbReference>
<dbReference type="InterPro" id="IPR001382">
    <property type="entry name" value="Glyco_hydro_47"/>
</dbReference>
<evidence type="ECO:0000256" key="1">
    <source>
        <dbReference type="ARBA" id="ARBA00001913"/>
    </source>
</evidence>
<dbReference type="EC" id="3.2.1.-" evidence="8"/>
<evidence type="ECO:0000256" key="9">
    <source>
        <dbReference type="SAM" id="Phobius"/>
    </source>
</evidence>
<feature type="active site" evidence="6">
    <location>
        <position position="300"/>
    </location>
</feature>
<proteinExistence type="inferred from homology"/>
<feature type="active site" evidence="6">
    <location>
        <position position="458"/>
    </location>
</feature>
<keyword evidence="5 7" id="KW-1015">Disulfide bond</keyword>
<dbReference type="Gene3D" id="1.50.10.10">
    <property type="match status" value="1"/>
</dbReference>
<dbReference type="AlphaFoldDB" id="A0A9N9L6K5"/>
<dbReference type="PANTHER" id="PTHR11742">
    <property type="entry name" value="MANNOSYL-OLIGOSACCHARIDE ALPHA-1,2-MANNOSIDASE-RELATED"/>
    <property type="match status" value="1"/>
</dbReference>
<keyword evidence="11" id="KW-1185">Reference proteome</keyword>
<keyword evidence="4 8" id="KW-0378">Hydrolase</keyword>
<evidence type="ECO:0000256" key="4">
    <source>
        <dbReference type="ARBA" id="ARBA00022801"/>
    </source>
</evidence>